<feature type="domain" description="Lipid/polyisoprenoid-binding YceI-like" evidence="14">
    <location>
        <begin position="249"/>
        <end position="404"/>
    </location>
</feature>
<evidence type="ECO:0000256" key="10">
    <source>
        <dbReference type="ARBA" id="ARBA00023004"/>
    </source>
</evidence>
<comment type="similarity">
    <text evidence="12">Belongs to the cytochrome b561 family.</text>
</comment>
<keyword evidence="11 13" id="KW-0472">Membrane</keyword>
<evidence type="ECO:0000313" key="15">
    <source>
        <dbReference type="EMBL" id="GGW21347.1"/>
    </source>
</evidence>
<dbReference type="GO" id="GO:0009055">
    <property type="term" value="F:electron transfer activity"/>
    <property type="evidence" value="ECO:0007669"/>
    <property type="project" value="InterPro"/>
</dbReference>
<organism evidence="15 16">
    <name type="scientific">Gemmobacter lanyuensis</name>
    <dbReference type="NCBI Taxonomy" id="1054497"/>
    <lineage>
        <taxon>Bacteria</taxon>
        <taxon>Pseudomonadati</taxon>
        <taxon>Pseudomonadota</taxon>
        <taxon>Alphaproteobacteria</taxon>
        <taxon>Rhodobacterales</taxon>
        <taxon>Paracoccaceae</taxon>
        <taxon>Gemmobacter</taxon>
    </lineage>
</organism>
<feature type="transmembrane region" description="Helical" evidence="13">
    <location>
        <begin position="148"/>
        <end position="169"/>
    </location>
</feature>
<keyword evidence="3" id="KW-0813">Transport</keyword>
<evidence type="ECO:0000256" key="2">
    <source>
        <dbReference type="ARBA" id="ARBA00004651"/>
    </source>
</evidence>
<comment type="subcellular location">
    <subcellularLocation>
        <location evidence="2">Cell membrane</location>
        <topology evidence="2">Multi-pass membrane protein</topology>
    </subcellularLocation>
</comment>
<evidence type="ECO:0000256" key="13">
    <source>
        <dbReference type="SAM" id="Phobius"/>
    </source>
</evidence>
<evidence type="ECO:0000256" key="3">
    <source>
        <dbReference type="ARBA" id="ARBA00022448"/>
    </source>
</evidence>
<evidence type="ECO:0000256" key="1">
    <source>
        <dbReference type="ARBA" id="ARBA00001970"/>
    </source>
</evidence>
<sequence>MSISNSATRYGSVARSLHWLTALLILSSIALGLYAESLPYDSSAALAAKAQVFSLHKTIGIAAFFVAAARILWALTQTRPAPLHPERKLETLLAELIHWSLYLAMLVVPLSGWVHHAAVEGFAPILWPFGQTLPFVPKSETVATAATAVHWLFGKVLIASIVLHVAGALKHALIDRDATLARMARGHEAGQAGRHPLTPALAALGIYVVGAAAAVSLTAPPPAAPAPIAPAPVATAPAPAPAPAAADANWVVESGTLGFTVKQMGADVGGSFGSWQADIQFNETPVDGRNGHVTVTIDTASLTLGSVTDQAKGPEFFDTATHKTAVFEADILPATTGYEAKGTLTLRGSAQPVSLPFTLTLSGDRAEMSGSTVLDRRAFGMGASYGDESTVGFQVGVTITLTAIRQP</sequence>
<dbReference type="InterPro" id="IPR036761">
    <property type="entry name" value="TTHA0802/YceI-like_sf"/>
</dbReference>
<evidence type="ECO:0000256" key="11">
    <source>
        <dbReference type="ARBA" id="ARBA00023136"/>
    </source>
</evidence>
<keyword evidence="16" id="KW-1185">Reference proteome</keyword>
<keyword evidence="4" id="KW-1003">Cell membrane</keyword>
<accession>A0A918MGU2</accession>
<dbReference type="InterPro" id="IPR016174">
    <property type="entry name" value="Di-haem_cyt_TM"/>
</dbReference>
<dbReference type="Pfam" id="PF04264">
    <property type="entry name" value="YceI"/>
    <property type="match status" value="1"/>
</dbReference>
<evidence type="ECO:0000256" key="12">
    <source>
        <dbReference type="ARBA" id="ARBA00037975"/>
    </source>
</evidence>
<protein>
    <recommendedName>
        <fullName evidence="14">Lipid/polyisoprenoid-binding YceI-like domain-containing protein</fullName>
    </recommendedName>
</protein>
<keyword evidence="5" id="KW-0349">Heme</keyword>
<gene>
    <name evidence="15" type="ORF">GCM10011452_01350</name>
</gene>
<dbReference type="InterPro" id="IPR007372">
    <property type="entry name" value="Lipid/polyisoprenoid-bd_YceI"/>
</dbReference>
<evidence type="ECO:0000256" key="5">
    <source>
        <dbReference type="ARBA" id="ARBA00022617"/>
    </source>
</evidence>
<dbReference type="SUPFAM" id="SSF81342">
    <property type="entry name" value="Transmembrane di-heme cytochromes"/>
    <property type="match status" value="1"/>
</dbReference>
<dbReference type="GO" id="GO:0022904">
    <property type="term" value="P:respiratory electron transport chain"/>
    <property type="evidence" value="ECO:0007669"/>
    <property type="project" value="InterPro"/>
</dbReference>
<reference evidence="15" key="2">
    <citation type="submission" date="2020-09" db="EMBL/GenBank/DDBJ databases">
        <authorList>
            <person name="Sun Q."/>
            <person name="Kim S."/>
        </authorList>
    </citation>
    <scope>NUCLEOTIDE SEQUENCE</scope>
    <source>
        <strain evidence="15">KCTC 23714</strain>
    </source>
</reference>
<dbReference type="RefSeq" id="WP_189631883.1">
    <property type="nucleotide sequence ID" value="NZ_BMYQ01000001.1"/>
</dbReference>
<keyword evidence="9 13" id="KW-1133">Transmembrane helix</keyword>
<dbReference type="Pfam" id="PF01292">
    <property type="entry name" value="Ni_hydr_CYTB"/>
    <property type="match status" value="1"/>
</dbReference>
<evidence type="ECO:0000256" key="7">
    <source>
        <dbReference type="ARBA" id="ARBA00022723"/>
    </source>
</evidence>
<dbReference type="PANTHER" id="PTHR30529">
    <property type="entry name" value="CYTOCHROME B561"/>
    <property type="match status" value="1"/>
</dbReference>
<feature type="transmembrane region" description="Helical" evidence="13">
    <location>
        <begin position="12"/>
        <end position="35"/>
    </location>
</feature>
<comment type="cofactor">
    <cofactor evidence="1">
        <name>heme b</name>
        <dbReference type="ChEBI" id="CHEBI:60344"/>
    </cofactor>
</comment>
<dbReference type="SUPFAM" id="SSF101874">
    <property type="entry name" value="YceI-like"/>
    <property type="match status" value="1"/>
</dbReference>
<dbReference type="Gene3D" id="2.40.128.110">
    <property type="entry name" value="Lipid/polyisoprenoid-binding, YceI-like"/>
    <property type="match status" value="1"/>
</dbReference>
<proteinExistence type="inferred from homology"/>
<dbReference type="EMBL" id="BMYQ01000001">
    <property type="protein sequence ID" value="GGW21347.1"/>
    <property type="molecule type" value="Genomic_DNA"/>
</dbReference>
<dbReference type="InterPro" id="IPR052168">
    <property type="entry name" value="Cytochrome_b561_oxidase"/>
</dbReference>
<dbReference type="Gene3D" id="1.20.950.20">
    <property type="entry name" value="Transmembrane di-heme cytochromes, Chain C"/>
    <property type="match status" value="1"/>
</dbReference>
<keyword evidence="6 13" id="KW-0812">Transmembrane</keyword>
<evidence type="ECO:0000256" key="8">
    <source>
        <dbReference type="ARBA" id="ARBA00022982"/>
    </source>
</evidence>
<dbReference type="AlphaFoldDB" id="A0A918MGU2"/>
<dbReference type="InterPro" id="IPR011577">
    <property type="entry name" value="Cyt_b561_bac/Ni-Hgenase"/>
</dbReference>
<dbReference type="GO" id="GO:0046872">
    <property type="term" value="F:metal ion binding"/>
    <property type="evidence" value="ECO:0007669"/>
    <property type="project" value="UniProtKB-KW"/>
</dbReference>
<keyword evidence="7" id="KW-0479">Metal-binding</keyword>
<evidence type="ECO:0000256" key="9">
    <source>
        <dbReference type="ARBA" id="ARBA00022989"/>
    </source>
</evidence>
<evidence type="ECO:0000313" key="16">
    <source>
        <dbReference type="Proteomes" id="UP000628984"/>
    </source>
</evidence>
<dbReference type="GO" id="GO:0005886">
    <property type="term" value="C:plasma membrane"/>
    <property type="evidence" value="ECO:0007669"/>
    <property type="project" value="UniProtKB-SubCell"/>
</dbReference>
<evidence type="ECO:0000256" key="4">
    <source>
        <dbReference type="ARBA" id="ARBA00022475"/>
    </source>
</evidence>
<reference evidence="15" key="1">
    <citation type="journal article" date="2014" name="Int. J. Syst. Evol. Microbiol.">
        <title>Complete genome sequence of Corynebacterium casei LMG S-19264T (=DSM 44701T), isolated from a smear-ripened cheese.</title>
        <authorList>
            <consortium name="US DOE Joint Genome Institute (JGI-PGF)"/>
            <person name="Walter F."/>
            <person name="Albersmeier A."/>
            <person name="Kalinowski J."/>
            <person name="Ruckert C."/>
        </authorList>
    </citation>
    <scope>NUCLEOTIDE SEQUENCE</scope>
    <source>
        <strain evidence="15">KCTC 23714</strain>
    </source>
</reference>
<dbReference type="Proteomes" id="UP000628984">
    <property type="component" value="Unassembled WGS sequence"/>
</dbReference>
<name>A0A918MGU2_9RHOB</name>
<keyword evidence="10" id="KW-0408">Iron</keyword>
<dbReference type="SMART" id="SM00867">
    <property type="entry name" value="YceI"/>
    <property type="match status" value="1"/>
</dbReference>
<dbReference type="PANTHER" id="PTHR30529:SF7">
    <property type="entry name" value="CYTOCHROME B561 BACTERIAL_NI-HYDROGENASE DOMAIN-CONTAINING PROTEIN"/>
    <property type="match status" value="1"/>
</dbReference>
<feature type="transmembrane region" description="Helical" evidence="13">
    <location>
        <begin position="96"/>
        <end position="114"/>
    </location>
</feature>
<comment type="caution">
    <text evidence="15">The sequence shown here is derived from an EMBL/GenBank/DDBJ whole genome shotgun (WGS) entry which is preliminary data.</text>
</comment>
<feature type="transmembrane region" description="Helical" evidence="13">
    <location>
        <begin position="55"/>
        <end position="75"/>
    </location>
</feature>
<evidence type="ECO:0000256" key="6">
    <source>
        <dbReference type="ARBA" id="ARBA00022692"/>
    </source>
</evidence>
<evidence type="ECO:0000259" key="14">
    <source>
        <dbReference type="SMART" id="SM00867"/>
    </source>
</evidence>
<dbReference type="GO" id="GO:0020037">
    <property type="term" value="F:heme binding"/>
    <property type="evidence" value="ECO:0007669"/>
    <property type="project" value="TreeGrafter"/>
</dbReference>
<keyword evidence="8" id="KW-0249">Electron transport</keyword>